<dbReference type="PANTHER" id="PTHR43806:SF65">
    <property type="entry name" value="SERINE PROTEASE APRX"/>
    <property type="match status" value="1"/>
</dbReference>
<dbReference type="Gene3D" id="2.60.40.10">
    <property type="entry name" value="Immunoglobulins"/>
    <property type="match status" value="1"/>
</dbReference>
<dbReference type="InterPro" id="IPR036439">
    <property type="entry name" value="Dockerin_dom_sf"/>
</dbReference>
<accession>A0ABT8M8Q1</accession>
<evidence type="ECO:0000256" key="1">
    <source>
        <dbReference type="ARBA" id="ARBA00011073"/>
    </source>
</evidence>
<dbReference type="PROSITE" id="PS51766">
    <property type="entry name" value="DOCKERIN"/>
    <property type="match status" value="1"/>
</dbReference>
<dbReference type="EMBL" id="VCYH01000003">
    <property type="protein sequence ID" value="MDN7024305.1"/>
    <property type="molecule type" value="Genomic_DNA"/>
</dbReference>
<keyword evidence="9" id="KW-1185">Reference proteome</keyword>
<comment type="caution">
    <text evidence="8">The sequence shown here is derived from an EMBL/GenBank/DDBJ whole genome shotgun (WGS) entry which is preliminary data.</text>
</comment>
<sequence>MRLSNLQAGLLVLLIVLLMAGTAAALPFDNRFIMPDPPTLQDGERIPVFLVLEEQPQQFTSFAQLKADVTSQQTQVLQSIRTIDAEAFDSATTYWIANAIWIEADPAALESYAAIPGVARIEPDLVVTAYDPVVDVSATIDPDSIKRPGTYETSVVWSADYIEAPSVWDTGNVGDGVTIAVIDTGIDGSHPAFGDRIVAFADFVNGDNATAYDDNGHGTHCAGTAAGGTVTTTNYAGEIDVTLGIAPEADLMGAKVLNAAGSGSTSAVLSGVQWAVENGADVISMSLGSYPYRMNEALQTTLTANETEVVTLEVSSEKYGDTGYLYEPQFVIGRVQVYDAGDLQNLTITVKDANGNTASGEVIDWLGFDQPDDRFYFKAPYASNTGSWNGNWEISVKNNGSTDVDVLGIRLTEYYQSDGTTLEDTAINNVVAGGVIVAASAGNNGYYGTSTVGTPGTAADIITVGATEYLMDYRAAFSSMGPVNRSTPYIKPDVMAPGVGVISAYPGNKYAVMDGTSMACPAVAGTAALMLSGNSSLTPADVKSAMMQTAVHIAEDGAIQAVMQPNNAYGAGRINAYEAVNRTGGLGGSEPSDGIIRELFGGSLAPSSGSGDTLPLLAVLWNTTAGTPIIGEDVNFSVRYSTGSYPYYQTVYINQTGTTDENGSVIALIDIANVPTGRSCSISITWDGREVTDSFYKYTAPTPTPATVPIFDRNTYSVNANDTVEIKYPLLNADGSAYTESVAFTISNWSETIVSETFVPENGVIAYSLDLAETDVGDSSLSIYINDRQAGNIYIDTEPHSYQESVVTPERAICPPGMSIDIGVMAFPHHGGTTVSKDFDVYVTTLTETDVLSLSAGNAETLTTGEVADMAALLEEIDAMKPSTYTGTVTMTNGLGLFEDLTMPENGYIAIVRFVSDDGYMEYTEEQTALVYGTLEPWLLHRSTPPAVEEDLNRTMTWLWSTGTWPATWDQIAYTTVPGDAAFITAYGYEYDPAAQTEEPAADQTVYLYTQNGVQTGVTNASGMYTFTVDVTGQDEQLPYLLVTDGIDGGFHGYIGGTPFSVDDRSRVGAGLVAARLGAPIATGNLYPDSAERSVEIERTGASYAVTASSYGPDGTEIQEKGYFACDRQSENDFWYLGGTEKAAVVGFTGTHTESATPGHEGWYQTRYVLLDPTSQGGRSYSLYSSFHNPDRSVSYTLGQNIGAGTAVPVTFNASTDAGAALSGARVVLKLGAAADEDWIWPSGDPRDYNILTATGWYPDPYTGILTGYTDATGKVTLTFTAPTASQQALRKSLADRTSVPYTVTCFHNGEIVQSDYGSFSVTEQQLPDFYPGVSAPHVVKLERNDVVTVRDVVLTISNVGTAGYTYADPGVKCTAEAGSHNETTYFQKNLAVGETKTVLATTIARNAADFGINTSDYRLPVDIDVGITVNSDRQVEELNYLNNRIVHPVRITAPDLKVDILAPQVTTPFSTTQIGLKVTNLGEVGSEATTLIYGITGTPDETITVPALGSGASTTVWRNQTLVGGAYLIEAEVNPNHATDYETTYENNVANLTVNSYAHTLTHIRLPQDRVLVPGTTYDLPIVVDNVTDLAAYQMAFTFDGSVVEVQSISPGALPVTAQNIGSGSAVFNGAATAGVSGTVTVATIRISVIGASGDETDLNLTARLWDANEFEIPVEVTNGNADLLLYGDANNDGEVNQLDTLHVLREVVGLIGKPTAGTTRFFQTDVTGNSAIEVGDAMFIAQYNADLRDAYFRIL</sequence>
<dbReference type="InterPro" id="IPR050131">
    <property type="entry name" value="Peptidase_S8_subtilisin-like"/>
</dbReference>
<dbReference type="Gene3D" id="1.10.1330.10">
    <property type="entry name" value="Dockerin domain"/>
    <property type="match status" value="1"/>
</dbReference>
<dbReference type="InterPro" id="IPR022398">
    <property type="entry name" value="Peptidase_S8_His-AS"/>
</dbReference>
<dbReference type="InterPro" id="IPR023828">
    <property type="entry name" value="Peptidase_S8_Ser-AS"/>
</dbReference>
<feature type="active site" description="Charge relay system" evidence="5">
    <location>
        <position position="517"/>
    </location>
</feature>
<feature type="active site" description="Charge relay system" evidence="5">
    <location>
        <position position="217"/>
    </location>
</feature>
<dbReference type="Gene3D" id="2.60.40.680">
    <property type="match status" value="1"/>
</dbReference>
<evidence type="ECO:0000256" key="5">
    <source>
        <dbReference type="PROSITE-ProRule" id="PRU01240"/>
    </source>
</evidence>
<dbReference type="InterPro" id="IPR008965">
    <property type="entry name" value="CBM2/CBM3_carb-bd_dom_sf"/>
</dbReference>
<name>A0ABT8M8Q1_9EURY</name>
<proteinExistence type="inferred from homology"/>
<feature type="active site" description="Charge relay system" evidence="5">
    <location>
        <position position="183"/>
    </location>
</feature>
<dbReference type="Proteomes" id="UP001168338">
    <property type="component" value="Unassembled WGS sequence"/>
</dbReference>
<dbReference type="PROSITE" id="PS00138">
    <property type="entry name" value="SUBTILASE_SER"/>
    <property type="match status" value="1"/>
</dbReference>
<dbReference type="Pfam" id="PF07705">
    <property type="entry name" value="CARDB"/>
    <property type="match status" value="1"/>
</dbReference>
<evidence type="ECO:0000256" key="6">
    <source>
        <dbReference type="RuleBase" id="RU003355"/>
    </source>
</evidence>
<keyword evidence="3 5" id="KW-0378">Hydrolase</keyword>
<gene>
    <name evidence="8" type="ORF">FGU65_05260</name>
</gene>
<reference evidence="8" key="1">
    <citation type="submission" date="2019-05" db="EMBL/GenBank/DDBJ databases">
        <title>Methanoculleus sp. FWC-SCC1, a methanogenic archaeon isolated from deep marine cold seep.</title>
        <authorList>
            <person name="Chen Y.-W."/>
            <person name="Chen S.-C."/>
            <person name="Teng N.-H."/>
            <person name="Lai M.-C."/>
        </authorList>
    </citation>
    <scope>NUCLEOTIDE SEQUENCE</scope>
    <source>
        <strain evidence="8">FWC-SCC1</strain>
    </source>
</reference>
<dbReference type="InterPro" id="IPR011635">
    <property type="entry name" value="CARDB"/>
</dbReference>
<dbReference type="CDD" id="cd08547">
    <property type="entry name" value="Type_II_cohesin"/>
    <property type="match status" value="1"/>
</dbReference>
<dbReference type="InterPro" id="IPR036852">
    <property type="entry name" value="Peptidase_S8/S53_dom_sf"/>
</dbReference>
<evidence type="ECO:0000256" key="3">
    <source>
        <dbReference type="ARBA" id="ARBA00022801"/>
    </source>
</evidence>
<dbReference type="RefSeq" id="WP_301663401.1">
    <property type="nucleotide sequence ID" value="NZ_VCYH01000003.1"/>
</dbReference>
<dbReference type="PROSITE" id="PS00136">
    <property type="entry name" value="SUBTILASE_ASP"/>
    <property type="match status" value="1"/>
</dbReference>
<evidence type="ECO:0000256" key="4">
    <source>
        <dbReference type="ARBA" id="ARBA00022825"/>
    </source>
</evidence>
<evidence type="ECO:0000256" key="2">
    <source>
        <dbReference type="ARBA" id="ARBA00022670"/>
    </source>
</evidence>
<protein>
    <recommendedName>
        <fullName evidence="7">Dockerin domain-containing protein</fullName>
    </recommendedName>
</protein>
<dbReference type="InterPro" id="IPR023827">
    <property type="entry name" value="Peptidase_S8_Asp-AS"/>
</dbReference>
<dbReference type="SUPFAM" id="SSF52743">
    <property type="entry name" value="Subtilisin-like"/>
    <property type="match status" value="1"/>
</dbReference>
<dbReference type="InterPro" id="IPR016134">
    <property type="entry name" value="Dockerin_dom"/>
</dbReference>
<evidence type="ECO:0000259" key="7">
    <source>
        <dbReference type="PROSITE" id="PS51766"/>
    </source>
</evidence>
<dbReference type="PANTHER" id="PTHR43806">
    <property type="entry name" value="PEPTIDASE S8"/>
    <property type="match status" value="1"/>
</dbReference>
<dbReference type="Gene3D" id="3.40.50.200">
    <property type="entry name" value="Peptidase S8/S53 domain"/>
    <property type="match status" value="2"/>
</dbReference>
<dbReference type="PRINTS" id="PR00723">
    <property type="entry name" value="SUBTILISIN"/>
</dbReference>
<organism evidence="8 9">
    <name type="scientific">Methanoculleus frigidifontis</name>
    <dbReference type="NCBI Taxonomy" id="2584085"/>
    <lineage>
        <taxon>Archaea</taxon>
        <taxon>Methanobacteriati</taxon>
        <taxon>Methanobacteriota</taxon>
        <taxon>Stenosarchaea group</taxon>
        <taxon>Methanomicrobia</taxon>
        <taxon>Methanomicrobiales</taxon>
        <taxon>Methanomicrobiaceae</taxon>
        <taxon>Methanoculleus</taxon>
    </lineage>
</organism>
<comment type="similarity">
    <text evidence="1 5 6">Belongs to the peptidase S8 family.</text>
</comment>
<keyword evidence="2 5" id="KW-0645">Protease</keyword>
<dbReference type="InterPro" id="IPR000209">
    <property type="entry name" value="Peptidase_S8/S53_dom"/>
</dbReference>
<evidence type="ECO:0000313" key="8">
    <source>
        <dbReference type="EMBL" id="MDN7024305.1"/>
    </source>
</evidence>
<evidence type="ECO:0000313" key="9">
    <source>
        <dbReference type="Proteomes" id="UP001168338"/>
    </source>
</evidence>
<dbReference type="SUPFAM" id="SSF49384">
    <property type="entry name" value="Carbohydrate-binding domain"/>
    <property type="match status" value="1"/>
</dbReference>
<dbReference type="SUPFAM" id="SSF63446">
    <property type="entry name" value="Type I dockerin domain"/>
    <property type="match status" value="1"/>
</dbReference>
<feature type="domain" description="Dockerin" evidence="7">
    <location>
        <begin position="1684"/>
        <end position="1755"/>
    </location>
</feature>
<dbReference type="PROSITE" id="PS00137">
    <property type="entry name" value="SUBTILASE_HIS"/>
    <property type="match status" value="1"/>
</dbReference>
<dbReference type="Pfam" id="PF00082">
    <property type="entry name" value="Peptidase_S8"/>
    <property type="match status" value="2"/>
</dbReference>
<dbReference type="InterPro" id="IPR015500">
    <property type="entry name" value="Peptidase_S8_subtilisin-rel"/>
</dbReference>
<dbReference type="PROSITE" id="PS51892">
    <property type="entry name" value="SUBTILASE"/>
    <property type="match status" value="1"/>
</dbReference>
<keyword evidence="4 5" id="KW-0720">Serine protease</keyword>
<dbReference type="InterPro" id="IPR013783">
    <property type="entry name" value="Ig-like_fold"/>
</dbReference>